<dbReference type="Proteomes" id="UP001227268">
    <property type="component" value="Unassembled WGS sequence"/>
</dbReference>
<name>A0ACC2V957_9TREE</name>
<organism evidence="1 2">
    <name type="scientific">Naganishia friedmannii</name>
    <dbReference type="NCBI Taxonomy" id="89922"/>
    <lineage>
        <taxon>Eukaryota</taxon>
        <taxon>Fungi</taxon>
        <taxon>Dikarya</taxon>
        <taxon>Basidiomycota</taxon>
        <taxon>Agaricomycotina</taxon>
        <taxon>Tremellomycetes</taxon>
        <taxon>Filobasidiales</taxon>
        <taxon>Filobasidiaceae</taxon>
        <taxon>Naganishia</taxon>
    </lineage>
</organism>
<proteinExistence type="predicted"/>
<sequence length="444" mass="50172">MPRLAPAAKHIRIIATAIVLTVTGYLLLSHPTTSRSTSNNRGLNVSPVTLDILAQARLEQLQRRYDEEEVHREVGLKIGNPGWGDYVEELQGVYERYFRASGTATGKDLHAHRVRNTTPDQSSLVQEIQNILAKSLKLSARDNSHAQRNSIPHTIHTTSKKREFPEQFSSWRRLNVEDGWKVQYYDNAGIWRWMVDIFGHGSQTATVGSNTEGARILKEYGQLPTGVLRDTDTACVRPIRDWPGIRENHWEITTKTDPILSVLPNVYDLLSVASIHDTRHDTESISTGGVRNRMAELEAFEPPRLVVALEYDHWVPGSQDWRELGFSRGMQFVQWTMMAQPGHPVFLDTLNRIMRDVETHRVLQQRDSQKGAQGEEEESARYDRLLDVLDFTGPGVFSDAVFRYLLVRWGVHPRDISGASGGQRIGDVLGSKPAETNLVNIAVE</sequence>
<comment type="caution">
    <text evidence="1">The sequence shown here is derived from an EMBL/GenBank/DDBJ whole genome shotgun (WGS) entry which is preliminary data.</text>
</comment>
<gene>
    <name evidence="1" type="ORF">QFC21_005525</name>
</gene>
<evidence type="ECO:0000313" key="2">
    <source>
        <dbReference type="Proteomes" id="UP001227268"/>
    </source>
</evidence>
<evidence type="ECO:0000313" key="1">
    <source>
        <dbReference type="EMBL" id="KAJ9095653.1"/>
    </source>
</evidence>
<reference evidence="1" key="1">
    <citation type="submission" date="2023-04" db="EMBL/GenBank/DDBJ databases">
        <title>Draft Genome sequencing of Naganishia species isolated from polar environments using Oxford Nanopore Technology.</title>
        <authorList>
            <person name="Leo P."/>
            <person name="Venkateswaran K."/>
        </authorList>
    </citation>
    <scope>NUCLEOTIDE SEQUENCE</scope>
    <source>
        <strain evidence="1">MNA-CCFEE 5423</strain>
    </source>
</reference>
<keyword evidence="2" id="KW-1185">Reference proteome</keyword>
<accession>A0ACC2V957</accession>
<protein>
    <submittedName>
        <fullName evidence="1">Uncharacterized protein</fullName>
    </submittedName>
</protein>
<dbReference type="EMBL" id="JASBWT010000021">
    <property type="protein sequence ID" value="KAJ9095653.1"/>
    <property type="molecule type" value="Genomic_DNA"/>
</dbReference>